<gene>
    <name evidence="1" type="ORF">L6452_22274</name>
</gene>
<organism evidence="1 2">
    <name type="scientific">Arctium lappa</name>
    <name type="common">Greater burdock</name>
    <name type="synonym">Lappa major</name>
    <dbReference type="NCBI Taxonomy" id="4217"/>
    <lineage>
        <taxon>Eukaryota</taxon>
        <taxon>Viridiplantae</taxon>
        <taxon>Streptophyta</taxon>
        <taxon>Embryophyta</taxon>
        <taxon>Tracheophyta</taxon>
        <taxon>Spermatophyta</taxon>
        <taxon>Magnoliopsida</taxon>
        <taxon>eudicotyledons</taxon>
        <taxon>Gunneridae</taxon>
        <taxon>Pentapetalae</taxon>
        <taxon>asterids</taxon>
        <taxon>campanulids</taxon>
        <taxon>Asterales</taxon>
        <taxon>Asteraceae</taxon>
        <taxon>Carduoideae</taxon>
        <taxon>Cardueae</taxon>
        <taxon>Arctiinae</taxon>
        <taxon>Arctium</taxon>
    </lineage>
</organism>
<comment type="caution">
    <text evidence="1">The sequence shown here is derived from an EMBL/GenBank/DDBJ whole genome shotgun (WGS) entry which is preliminary data.</text>
</comment>
<evidence type="ECO:0000313" key="1">
    <source>
        <dbReference type="EMBL" id="KAI3715297.1"/>
    </source>
</evidence>
<keyword evidence="2" id="KW-1185">Reference proteome</keyword>
<dbReference type="EMBL" id="CM042053">
    <property type="protein sequence ID" value="KAI3715297.1"/>
    <property type="molecule type" value="Genomic_DNA"/>
</dbReference>
<proteinExistence type="predicted"/>
<evidence type="ECO:0000313" key="2">
    <source>
        <dbReference type="Proteomes" id="UP001055879"/>
    </source>
</evidence>
<protein>
    <submittedName>
        <fullName evidence="1">Uncharacterized protein</fullName>
    </submittedName>
</protein>
<name>A0ACB9AYH3_ARCLA</name>
<sequence>MTGDRGLLSSYKEKHGGGSVTFGDNKKGQIKGYGVIAKGDIDVNRVAYVDGLKHNLLSVSQLCDNELDVMFQRRYCSLLKEDTTTELLQAKRRGDLYLMNFKSTNREEKLCLVSSKNEEAWLWHNR</sequence>
<dbReference type="Proteomes" id="UP001055879">
    <property type="component" value="Linkage Group LG07"/>
</dbReference>
<reference evidence="1 2" key="2">
    <citation type="journal article" date="2022" name="Mol. Ecol. Resour.">
        <title>The genomes of chicory, endive, great burdock and yacon provide insights into Asteraceae paleo-polyploidization history and plant inulin production.</title>
        <authorList>
            <person name="Fan W."/>
            <person name="Wang S."/>
            <person name="Wang H."/>
            <person name="Wang A."/>
            <person name="Jiang F."/>
            <person name="Liu H."/>
            <person name="Zhao H."/>
            <person name="Xu D."/>
            <person name="Zhang Y."/>
        </authorList>
    </citation>
    <scope>NUCLEOTIDE SEQUENCE [LARGE SCALE GENOMIC DNA]</scope>
    <source>
        <strain evidence="2">cv. Niubang</strain>
    </source>
</reference>
<reference evidence="2" key="1">
    <citation type="journal article" date="2022" name="Mol. Ecol. Resour.">
        <title>The genomes of chicory, endive, great burdock and yacon provide insights into Asteraceae palaeo-polyploidization history and plant inulin production.</title>
        <authorList>
            <person name="Fan W."/>
            <person name="Wang S."/>
            <person name="Wang H."/>
            <person name="Wang A."/>
            <person name="Jiang F."/>
            <person name="Liu H."/>
            <person name="Zhao H."/>
            <person name="Xu D."/>
            <person name="Zhang Y."/>
        </authorList>
    </citation>
    <scope>NUCLEOTIDE SEQUENCE [LARGE SCALE GENOMIC DNA]</scope>
    <source>
        <strain evidence="2">cv. Niubang</strain>
    </source>
</reference>
<accession>A0ACB9AYH3</accession>